<gene>
    <name evidence="2" type="ORF">FL857_03500</name>
</gene>
<evidence type="ECO:0000256" key="1">
    <source>
        <dbReference type="SAM" id="Phobius"/>
    </source>
</evidence>
<dbReference type="EMBL" id="VJXW01000003">
    <property type="protein sequence ID" value="TRW28070.1"/>
    <property type="molecule type" value="Genomic_DNA"/>
</dbReference>
<organism evidence="2 3">
    <name type="scientific">Criibacterium bergeronii</name>
    <dbReference type="NCBI Taxonomy" id="1871336"/>
    <lineage>
        <taxon>Bacteria</taxon>
        <taxon>Bacillati</taxon>
        <taxon>Bacillota</taxon>
        <taxon>Clostridia</taxon>
        <taxon>Peptostreptococcales</taxon>
        <taxon>Filifactoraceae</taxon>
        <taxon>Criibacterium</taxon>
    </lineage>
</organism>
<dbReference type="OrthoDB" id="1796850at2"/>
<feature type="transmembrane region" description="Helical" evidence="1">
    <location>
        <begin position="53"/>
        <end position="75"/>
    </location>
</feature>
<accession>A0A552VCD9</accession>
<name>A0A552VCD9_9FIRM</name>
<feature type="transmembrane region" description="Helical" evidence="1">
    <location>
        <begin position="12"/>
        <end position="33"/>
    </location>
</feature>
<dbReference type="AlphaFoldDB" id="A0A552VCD9"/>
<dbReference type="Proteomes" id="UP000319424">
    <property type="component" value="Unassembled WGS sequence"/>
</dbReference>
<proteinExistence type="predicted"/>
<keyword evidence="1" id="KW-0812">Transmembrane</keyword>
<keyword evidence="1" id="KW-0472">Membrane</keyword>
<comment type="caution">
    <text evidence="2">The sequence shown here is derived from an EMBL/GenBank/DDBJ whole genome shotgun (WGS) entry which is preliminary data.</text>
</comment>
<evidence type="ECO:0000313" key="2">
    <source>
        <dbReference type="EMBL" id="TRW28070.1"/>
    </source>
</evidence>
<protein>
    <submittedName>
        <fullName evidence="2">Uncharacterized protein</fullName>
    </submittedName>
</protein>
<dbReference type="RefSeq" id="WP_144015747.1">
    <property type="nucleotide sequence ID" value="NZ_VJXW01000003.1"/>
</dbReference>
<reference evidence="2 3" key="1">
    <citation type="submission" date="2019-07" db="EMBL/GenBank/DDBJ databases">
        <title>Criibacterium bergeronii gen. nov., sp. nov. isolated from human clinical samples.</title>
        <authorList>
            <person name="Maheux A.F."/>
            <person name="Boudreau D.K."/>
            <person name="Berube E."/>
            <person name="Brodeur S."/>
            <person name="Bernard K.A."/>
            <person name="Abed J.Y."/>
            <person name="Ducrey E."/>
            <person name="Guay E.F."/>
            <person name="Raymond F."/>
            <person name="Corbeil J."/>
            <person name="Domingo M.-C."/>
            <person name="Roy P.H."/>
            <person name="Boissinot M."/>
            <person name="Tocheva E.I."/>
            <person name="Omar R.F."/>
        </authorList>
    </citation>
    <scope>NUCLEOTIDE SEQUENCE [LARGE SCALE GENOMIC DNA]</scope>
    <source>
        <strain evidence="2 3">CCRI-24246</strain>
    </source>
</reference>
<sequence length="159" mass="18569">MATKKKKIMLFIFVFVLLFLFSILFAPFISYLIEKNPINKISILSLLSMYKKLVTYKILILLIIISLTLSSVMLLNLNWYKSRQVNITEDISIPVSTGQNQYGSASFAQKNRYDKIFSYVEIDIKNEANILEASRNIQDFIEKNKEKIDEQIKLKEQED</sequence>
<keyword evidence="1" id="KW-1133">Transmembrane helix</keyword>
<evidence type="ECO:0000313" key="3">
    <source>
        <dbReference type="Proteomes" id="UP000319424"/>
    </source>
</evidence>